<evidence type="ECO:0000256" key="3">
    <source>
        <dbReference type="SAM" id="SignalP"/>
    </source>
</evidence>
<protein>
    <submittedName>
        <fullName evidence="6">Common central domain-containing protein</fullName>
    </submittedName>
</protein>
<dbReference type="AlphaFoldDB" id="A0A8H6YA53"/>
<dbReference type="InterPro" id="IPR002227">
    <property type="entry name" value="Tyrosinase_Cu-bd"/>
</dbReference>
<dbReference type="OrthoDB" id="6132182at2759"/>
<keyword evidence="3" id="KW-0732">Signal</keyword>
<feature type="domain" description="Tyrosinase copper-binding" evidence="4">
    <location>
        <begin position="97"/>
        <end position="114"/>
    </location>
</feature>
<evidence type="ECO:0000313" key="6">
    <source>
        <dbReference type="EMBL" id="KAF7357228.1"/>
    </source>
</evidence>
<dbReference type="InterPro" id="IPR050316">
    <property type="entry name" value="Tyrosinase/Hemocyanin"/>
</dbReference>
<gene>
    <name evidence="6" type="ORF">MSAN_01317700</name>
</gene>
<dbReference type="Pfam" id="PF00264">
    <property type="entry name" value="Tyrosinase"/>
    <property type="match status" value="1"/>
</dbReference>
<keyword evidence="2" id="KW-0560">Oxidoreductase</keyword>
<dbReference type="EMBL" id="JACAZH010000010">
    <property type="protein sequence ID" value="KAF7357228.1"/>
    <property type="molecule type" value="Genomic_DNA"/>
</dbReference>
<dbReference type="Gene3D" id="1.10.1280.10">
    <property type="entry name" value="Di-copper center containing domain from catechol oxidase"/>
    <property type="match status" value="1"/>
</dbReference>
<feature type="domain" description="Tyrosinase copper-binding" evidence="5">
    <location>
        <begin position="278"/>
        <end position="289"/>
    </location>
</feature>
<sequence>MLLKTLIALCTVFTNLAISVLASGSGRRADTSTCSPETAAVRQEWGDMTDPQRTAYIDAVLCLMSTPSVYSPGVVPGAKSHFDDFMAVHINNTLTIHISGIFLPWHREFVRLYEQALQQKCIGTGPGGRRSLRALSSTAAPPPSPATVLTMRHRVLTRLPKAFTSPRGTGGGCVTGGPFVNHTINFGPFSTNDAFEGILPANWQDYTPHCFVRDLNDYVANMYGNTTIVDALLAASTIAEFQGNMTGYPATLAGLGPHPGIHISLGWALQDFFASPGDPAFYLHHGMVDRTWALWQEMDPENRQTALNGTASLGNPVTSPVVTLDTVVEWGPLGPAKTVGELMDIMSGEYCYRYV</sequence>
<evidence type="ECO:0000256" key="2">
    <source>
        <dbReference type="ARBA" id="ARBA00023002"/>
    </source>
</evidence>
<feature type="chain" id="PRO_5034308870" evidence="3">
    <location>
        <begin position="23"/>
        <end position="355"/>
    </location>
</feature>
<dbReference type="GO" id="GO:0016491">
    <property type="term" value="F:oxidoreductase activity"/>
    <property type="evidence" value="ECO:0007669"/>
    <property type="project" value="UniProtKB-KW"/>
</dbReference>
<comment type="caution">
    <text evidence="6">The sequence shown here is derived from an EMBL/GenBank/DDBJ whole genome shotgun (WGS) entry which is preliminary data.</text>
</comment>
<dbReference type="PANTHER" id="PTHR11474">
    <property type="entry name" value="TYROSINASE FAMILY MEMBER"/>
    <property type="match status" value="1"/>
</dbReference>
<reference evidence="6" key="1">
    <citation type="submission" date="2020-05" db="EMBL/GenBank/DDBJ databases">
        <title>Mycena genomes resolve the evolution of fungal bioluminescence.</title>
        <authorList>
            <person name="Tsai I.J."/>
        </authorList>
    </citation>
    <scope>NUCLEOTIDE SEQUENCE</scope>
    <source>
        <strain evidence="6">160909Yilan</strain>
    </source>
</reference>
<dbReference type="PROSITE" id="PS00498">
    <property type="entry name" value="TYROSINASE_2"/>
    <property type="match status" value="1"/>
</dbReference>
<dbReference type="Proteomes" id="UP000623467">
    <property type="component" value="Unassembled WGS sequence"/>
</dbReference>
<accession>A0A8H6YA53</accession>
<dbReference type="SUPFAM" id="SSF48056">
    <property type="entry name" value="Di-copper centre-containing domain"/>
    <property type="match status" value="1"/>
</dbReference>
<feature type="signal peptide" evidence="3">
    <location>
        <begin position="1"/>
        <end position="22"/>
    </location>
</feature>
<name>A0A8H6YA53_9AGAR</name>
<dbReference type="PROSITE" id="PS00497">
    <property type="entry name" value="TYROSINASE_1"/>
    <property type="match status" value="1"/>
</dbReference>
<dbReference type="GO" id="GO:0046872">
    <property type="term" value="F:metal ion binding"/>
    <property type="evidence" value="ECO:0007669"/>
    <property type="project" value="UniProtKB-KW"/>
</dbReference>
<dbReference type="PANTHER" id="PTHR11474:SF125">
    <property type="entry name" value="N-ACETYL-6-HYDROXYTRYPTOPHAN OXIDASE IVOB-RELATED"/>
    <property type="match status" value="1"/>
</dbReference>
<keyword evidence="1" id="KW-0479">Metal-binding</keyword>
<dbReference type="PRINTS" id="PR00092">
    <property type="entry name" value="TYROSINASE"/>
</dbReference>
<evidence type="ECO:0000259" key="5">
    <source>
        <dbReference type="PROSITE" id="PS00498"/>
    </source>
</evidence>
<evidence type="ECO:0000259" key="4">
    <source>
        <dbReference type="PROSITE" id="PS00497"/>
    </source>
</evidence>
<proteinExistence type="predicted"/>
<dbReference type="InterPro" id="IPR008922">
    <property type="entry name" value="Di-copper_centre_dom_sf"/>
</dbReference>
<keyword evidence="7" id="KW-1185">Reference proteome</keyword>
<organism evidence="6 7">
    <name type="scientific">Mycena sanguinolenta</name>
    <dbReference type="NCBI Taxonomy" id="230812"/>
    <lineage>
        <taxon>Eukaryota</taxon>
        <taxon>Fungi</taxon>
        <taxon>Dikarya</taxon>
        <taxon>Basidiomycota</taxon>
        <taxon>Agaricomycotina</taxon>
        <taxon>Agaricomycetes</taxon>
        <taxon>Agaricomycetidae</taxon>
        <taxon>Agaricales</taxon>
        <taxon>Marasmiineae</taxon>
        <taxon>Mycenaceae</taxon>
        <taxon>Mycena</taxon>
    </lineage>
</organism>
<evidence type="ECO:0000256" key="1">
    <source>
        <dbReference type="ARBA" id="ARBA00022723"/>
    </source>
</evidence>
<evidence type="ECO:0000313" key="7">
    <source>
        <dbReference type="Proteomes" id="UP000623467"/>
    </source>
</evidence>